<gene>
    <name evidence="8" type="ORF">OMM_11649</name>
</gene>
<keyword evidence="7" id="KW-0998">Cell outer membrane</keyword>
<evidence type="ECO:0000256" key="3">
    <source>
        <dbReference type="ARBA" id="ARBA00022452"/>
    </source>
</evidence>
<reference evidence="9" key="1">
    <citation type="submission" date="2012-11" db="EMBL/GenBank/DDBJ databases">
        <authorList>
            <person name="Lucero-Rivera Y.E."/>
            <person name="Tovar-Ramirez D."/>
        </authorList>
    </citation>
    <scope>NUCLEOTIDE SEQUENCE [LARGE SCALE GENOMIC DNA]</scope>
    <source>
        <strain evidence="9">Araruama</strain>
    </source>
</reference>
<evidence type="ECO:0000256" key="4">
    <source>
        <dbReference type="ARBA" id="ARBA00022692"/>
    </source>
</evidence>
<dbReference type="GO" id="GO:0009279">
    <property type="term" value="C:cell outer membrane"/>
    <property type="evidence" value="ECO:0007669"/>
    <property type="project" value="UniProtKB-SubCell"/>
</dbReference>
<proteinExistence type="inferred from homology"/>
<evidence type="ECO:0000313" key="8">
    <source>
        <dbReference type="EMBL" id="ETR67393.1"/>
    </source>
</evidence>
<evidence type="ECO:0000256" key="1">
    <source>
        <dbReference type="ARBA" id="ARBA00004571"/>
    </source>
</evidence>
<dbReference type="InterPro" id="IPR005017">
    <property type="entry name" value="OMPP1/FadL/TodX"/>
</dbReference>
<dbReference type="SUPFAM" id="SSF56935">
    <property type="entry name" value="Porins"/>
    <property type="match status" value="1"/>
</dbReference>
<comment type="similarity">
    <text evidence="2">Belongs to the OmpP1/FadL family.</text>
</comment>
<name>A0A1V1NXV4_9BACT</name>
<evidence type="ECO:0000256" key="7">
    <source>
        <dbReference type="ARBA" id="ARBA00023237"/>
    </source>
</evidence>
<keyword evidence="6" id="KW-0472">Membrane</keyword>
<dbReference type="AlphaFoldDB" id="A0A1V1NXV4"/>
<dbReference type="Pfam" id="PF03349">
    <property type="entry name" value="Toluene_X"/>
    <property type="match status" value="1"/>
</dbReference>
<evidence type="ECO:0000256" key="2">
    <source>
        <dbReference type="ARBA" id="ARBA00008163"/>
    </source>
</evidence>
<organism evidence="8 9">
    <name type="scientific">Candidatus Magnetoglobus multicellularis str. Araruama</name>
    <dbReference type="NCBI Taxonomy" id="890399"/>
    <lineage>
        <taxon>Bacteria</taxon>
        <taxon>Pseudomonadati</taxon>
        <taxon>Thermodesulfobacteriota</taxon>
        <taxon>Desulfobacteria</taxon>
        <taxon>Desulfobacterales</taxon>
        <taxon>Desulfobacteraceae</taxon>
        <taxon>Candidatus Magnetoglobus</taxon>
    </lineage>
</organism>
<evidence type="ECO:0008006" key="10">
    <source>
        <dbReference type="Google" id="ProtNLM"/>
    </source>
</evidence>
<dbReference type="Gene3D" id="2.40.160.60">
    <property type="entry name" value="Outer membrane protein transport protein (OMPP1/FadL/TodX)"/>
    <property type="match status" value="1"/>
</dbReference>
<evidence type="ECO:0000256" key="5">
    <source>
        <dbReference type="ARBA" id="ARBA00022729"/>
    </source>
</evidence>
<dbReference type="Proteomes" id="UP000189670">
    <property type="component" value="Unassembled WGS sequence"/>
</dbReference>
<accession>A0A1V1NXV4</accession>
<evidence type="ECO:0000313" key="9">
    <source>
        <dbReference type="Proteomes" id="UP000189670"/>
    </source>
</evidence>
<comment type="caution">
    <text evidence="8">The sequence shown here is derived from an EMBL/GenBank/DDBJ whole genome shotgun (WGS) entry which is preliminary data.</text>
</comment>
<keyword evidence="4" id="KW-0812">Transmembrane</keyword>
<protein>
    <recommendedName>
        <fullName evidence="10">Membrane protein involved in aromatic hydrocarbon degradation</fullName>
    </recommendedName>
</protein>
<sequence length="365" mass="42322">MERNMFGVHPESSGNQSVSDADINYFSVTYPFSYLNRNMVISLNYQHLYDFKREWDFPMAFKDDYETTSTRISTENKGSLSAIGIAYGIQFTPEVSFGFSLNIWDSWPGKNQWSEEHQEYEESIIHSLIGPDSDQLQETDYWGHDQYDFNGVNVNLGLMWELNNKLKLGIVFKSPFRADIEHDSSYIKKDTFKISGLPDDIEITPYHNQNDEKLDMPMSYGLGIAYAHAKNLRFSMDIHRTHWNDFVLRKNNGDELCPLNGLPTDRVNIKPTHQIRMGMEYNIIKPTYVASIRSGLFYDPAPADGNPDDYYGFSLGSGLKFERYSVDASYQYRFGNDVGDTLLKQFEFSQDIQEHTFLMSLIYYL</sequence>
<keyword evidence="3" id="KW-1134">Transmembrane beta strand</keyword>
<dbReference type="GO" id="GO:0015483">
    <property type="term" value="F:long-chain fatty acid transporting porin activity"/>
    <property type="evidence" value="ECO:0007669"/>
    <property type="project" value="TreeGrafter"/>
</dbReference>
<evidence type="ECO:0000256" key="6">
    <source>
        <dbReference type="ARBA" id="ARBA00023136"/>
    </source>
</evidence>
<comment type="subcellular location">
    <subcellularLocation>
        <location evidence="1">Cell outer membrane</location>
        <topology evidence="1">Multi-pass membrane protein</topology>
    </subcellularLocation>
</comment>
<dbReference type="PANTHER" id="PTHR35093:SF8">
    <property type="entry name" value="OUTER MEMBRANE PROTEIN NMB0088-RELATED"/>
    <property type="match status" value="1"/>
</dbReference>
<keyword evidence="5" id="KW-0732">Signal</keyword>
<dbReference type="PANTHER" id="PTHR35093">
    <property type="entry name" value="OUTER MEMBRANE PROTEIN NMB0088-RELATED"/>
    <property type="match status" value="1"/>
</dbReference>
<dbReference type="EMBL" id="ATBP01001400">
    <property type="protein sequence ID" value="ETR67393.1"/>
    <property type="molecule type" value="Genomic_DNA"/>
</dbReference>